<evidence type="ECO:0000313" key="4">
    <source>
        <dbReference type="EMBL" id="KFB44577.1"/>
    </source>
</evidence>
<feature type="compositionally biased region" description="Low complexity" evidence="3">
    <location>
        <begin position="30"/>
        <end position="42"/>
    </location>
</feature>
<dbReference type="EMBL" id="ATLV01019727">
    <property type="status" value="NOT_ANNOTATED_CDS"/>
    <property type="molecule type" value="Genomic_DNA"/>
</dbReference>
<reference evidence="4 6" key="1">
    <citation type="journal article" date="2014" name="BMC Genomics">
        <title>Genome sequence of Anopheles sinensis provides insight into genetics basis of mosquito competence for malaria parasites.</title>
        <authorList>
            <person name="Zhou D."/>
            <person name="Zhang D."/>
            <person name="Ding G."/>
            <person name="Shi L."/>
            <person name="Hou Q."/>
            <person name="Ye Y."/>
            <person name="Xu Y."/>
            <person name="Zhou H."/>
            <person name="Xiong C."/>
            <person name="Li S."/>
            <person name="Yu J."/>
            <person name="Hong S."/>
            <person name="Yu X."/>
            <person name="Zou P."/>
            <person name="Chen C."/>
            <person name="Chang X."/>
            <person name="Wang W."/>
            <person name="Lv Y."/>
            <person name="Sun Y."/>
            <person name="Ma L."/>
            <person name="Shen B."/>
            <person name="Zhu C."/>
        </authorList>
    </citation>
    <scope>NUCLEOTIDE SEQUENCE [LARGE SCALE GENOMIC DNA]</scope>
</reference>
<dbReference type="PANTHER" id="PTHR23248">
    <property type="entry name" value="PHOSPHOLIPID SCRAMBLASE-RELATED"/>
    <property type="match status" value="1"/>
</dbReference>
<feature type="compositionally biased region" description="Polar residues" evidence="3">
    <location>
        <begin position="54"/>
        <end position="63"/>
    </location>
</feature>
<evidence type="ECO:0000313" key="6">
    <source>
        <dbReference type="Proteomes" id="UP000030765"/>
    </source>
</evidence>
<dbReference type="VEuPathDB" id="VectorBase:ASIC012459"/>
<dbReference type="GO" id="GO:0017128">
    <property type="term" value="F:phospholipid scramblase activity"/>
    <property type="evidence" value="ECO:0007669"/>
    <property type="project" value="InterPro"/>
</dbReference>
<dbReference type="EnsemblMetazoa" id="ASIC012459-RA">
    <property type="protein sequence ID" value="ASIC012459-PA"/>
    <property type="gene ID" value="ASIC012459"/>
</dbReference>
<sequence>MSISPKEIANEENQSQSGGNQQDPSVEQDANNPPLQPNVVLQPPAPTPSGMNPPITTQPSTEMQPAGLMTMPQAIPQCPPGLENLYGTGGLVVHLESPVTMVGPNELMNKYNIKNALGNLVYRAEELANIATRKRYGPLREFDIKVLDNFQNEVLHFRRDHKRCACCCFPWGLQKVDVSLQSGAMVGTIQQRQTLWNVEFDIKDQYGQTVLAIRNTTPFGRLSFTADAIYFIFGMDGTEIGKLTKKCVAQKFQEPFHARSHQA</sequence>
<keyword evidence="6" id="KW-1185">Reference proteome</keyword>
<comment type="cofactor">
    <cofactor evidence="2">
        <name>Ca(2+)</name>
        <dbReference type="ChEBI" id="CHEBI:29108"/>
    </cofactor>
</comment>
<dbReference type="GO" id="GO:0005886">
    <property type="term" value="C:plasma membrane"/>
    <property type="evidence" value="ECO:0007669"/>
    <property type="project" value="TreeGrafter"/>
</dbReference>
<feature type="compositionally biased region" description="Polar residues" evidence="3">
    <location>
        <begin position="11"/>
        <end position="29"/>
    </location>
</feature>
<protein>
    <recommendedName>
        <fullName evidence="2">Phospholipid scramblase</fullName>
    </recommendedName>
</protein>
<keyword evidence="2" id="KW-0106">Calcium</keyword>
<dbReference type="EMBL" id="KE525278">
    <property type="protein sequence ID" value="KFB44577.1"/>
    <property type="molecule type" value="Genomic_DNA"/>
</dbReference>
<dbReference type="OrthoDB" id="444338at2759"/>
<dbReference type="Proteomes" id="UP000030765">
    <property type="component" value="Unassembled WGS sequence"/>
</dbReference>
<name>A0A084W2Y3_ANOSI</name>
<dbReference type="InterPro" id="IPR005552">
    <property type="entry name" value="Scramblase"/>
</dbReference>
<evidence type="ECO:0000256" key="2">
    <source>
        <dbReference type="RuleBase" id="RU363116"/>
    </source>
</evidence>
<comment type="similarity">
    <text evidence="1 2">Belongs to the phospholipid scramblase family.</text>
</comment>
<proteinExistence type="inferred from homology"/>
<reference evidence="5" key="2">
    <citation type="submission" date="2020-05" db="UniProtKB">
        <authorList>
            <consortium name="EnsemblMetazoa"/>
        </authorList>
    </citation>
    <scope>IDENTIFICATION</scope>
</reference>
<dbReference type="VEuPathDB" id="VectorBase:ASIS001112"/>
<organism evidence="4">
    <name type="scientific">Anopheles sinensis</name>
    <name type="common">Mosquito</name>
    <dbReference type="NCBI Taxonomy" id="74873"/>
    <lineage>
        <taxon>Eukaryota</taxon>
        <taxon>Metazoa</taxon>
        <taxon>Ecdysozoa</taxon>
        <taxon>Arthropoda</taxon>
        <taxon>Hexapoda</taxon>
        <taxon>Insecta</taxon>
        <taxon>Pterygota</taxon>
        <taxon>Neoptera</taxon>
        <taxon>Endopterygota</taxon>
        <taxon>Diptera</taxon>
        <taxon>Nematocera</taxon>
        <taxon>Culicoidea</taxon>
        <taxon>Culicidae</taxon>
        <taxon>Anophelinae</taxon>
        <taxon>Anopheles</taxon>
    </lineage>
</organism>
<dbReference type="PANTHER" id="PTHR23248:SF9">
    <property type="entry name" value="PHOSPHOLIPID SCRAMBLASE"/>
    <property type="match status" value="1"/>
</dbReference>
<dbReference type="STRING" id="74873.A0A084W2Y3"/>
<evidence type="ECO:0000313" key="5">
    <source>
        <dbReference type="EnsemblMetazoa" id="ASIC012459-PA"/>
    </source>
</evidence>
<gene>
    <name evidence="4" type="ORF">ZHAS_00012459</name>
</gene>
<evidence type="ECO:0000256" key="3">
    <source>
        <dbReference type="SAM" id="MobiDB-lite"/>
    </source>
</evidence>
<dbReference type="OMA" id="HARSHQA"/>
<comment type="function">
    <text evidence="2">May mediate accelerated ATP-independent bidirectional transbilayer migration of phospholipids upon binding calcium ions that results in a loss of phospholipid asymmetry in the plasma membrane.</text>
</comment>
<keyword evidence="2" id="KW-0564">Palmitate</keyword>
<accession>A0A084W2Y3</accession>
<evidence type="ECO:0000256" key="1">
    <source>
        <dbReference type="ARBA" id="ARBA00005350"/>
    </source>
</evidence>
<keyword evidence="2" id="KW-0449">Lipoprotein</keyword>
<feature type="region of interest" description="Disordered" evidence="3">
    <location>
        <begin position="1"/>
        <end position="63"/>
    </location>
</feature>
<dbReference type="AlphaFoldDB" id="A0A084W2Y3"/>
<dbReference type="Pfam" id="PF03803">
    <property type="entry name" value="Scramblase"/>
    <property type="match status" value="1"/>
</dbReference>